<organism evidence="1 2">
    <name type="scientific">Streptococcus intermedius</name>
    <dbReference type="NCBI Taxonomy" id="1338"/>
    <lineage>
        <taxon>Bacteria</taxon>
        <taxon>Bacillati</taxon>
        <taxon>Bacillota</taxon>
        <taxon>Bacilli</taxon>
        <taxon>Lactobacillales</taxon>
        <taxon>Streptococcaceae</taxon>
        <taxon>Streptococcus</taxon>
        <taxon>Streptococcus anginosus group</taxon>
    </lineage>
</organism>
<evidence type="ECO:0000313" key="2">
    <source>
        <dbReference type="Proteomes" id="UP000267137"/>
    </source>
</evidence>
<dbReference type="SUPFAM" id="SSF53474">
    <property type="entry name" value="alpha/beta-Hydrolases"/>
    <property type="match status" value="1"/>
</dbReference>
<accession>A0AAE8KCF1</accession>
<sequence>MLALVYRGFAAAYQVYVFSRINELPENYTTRDMATDIAEAMDVLGLTVAVIGISQGGMIAQRIASPYQR</sequence>
<dbReference type="InterPro" id="IPR029058">
    <property type="entry name" value="AB_hydrolase_fold"/>
</dbReference>
<dbReference type="Gene3D" id="3.40.50.1820">
    <property type="entry name" value="alpha/beta hydrolase"/>
    <property type="match status" value="1"/>
</dbReference>
<gene>
    <name evidence="1" type="ORF">D8827_02105</name>
</gene>
<reference evidence="1 2" key="1">
    <citation type="submission" date="2018-11" db="EMBL/GenBank/DDBJ databases">
        <title>Species Designations Belie Phenotypic and Genotypic Heterogeneity in Oral Streptococci.</title>
        <authorList>
            <person name="Velsko I."/>
        </authorList>
    </citation>
    <scope>NUCLEOTIDE SEQUENCE [LARGE SCALE GENOMIC DNA]</scope>
    <source>
        <strain evidence="1 2">KLC02</strain>
    </source>
</reference>
<protein>
    <submittedName>
        <fullName evidence="1">Uncharacterized protein</fullName>
    </submittedName>
</protein>
<comment type="caution">
    <text evidence="1">The sequence shown here is derived from an EMBL/GenBank/DDBJ whole genome shotgun (WGS) entry which is preliminary data.</text>
</comment>
<evidence type="ECO:0000313" key="1">
    <source>
        <dbReference type="EMBL" id="RSJ24567.1"/>
    </source>
</evidence>
<dbReference type="Proteomes" id="UP000267137">
    <property type="component" value="Unassembled WGS sequence"/>
</dbReference>
<dbReference type="EMBL" id="RJOO01000001">
    <property type="protein sequence ID" value="RSJ24567.1"/>
    <property type="molecule type" value="Genomic_DNA"/>
</dbReference>
<proteinExistence type="predicted"/>
<name>A0AAE8KCF1_STRIT</name>
<dbReference type="AlphaFoldDB" id="A0AAE8KCF1"/>